<gene>
    <name evidence="2" type="ORF">SERLADRAFT_376249</name>
</gene>
<dbReference type="HOGENOM" id="CLU_173724_0_0_1"/>
<evidence type="ECO:0000259" key="1">
    <source>
        <dbReference type="Pfam" id="PF17667"/>
    </source>
</evidence>
<evidence type="ECO:0000313" key="2">
    <source>
        <dbReference type="EMBL" id="EGO30931.1"/>
    </source>
</evidence>
<organism>
    <name type="scientific">Serpula lacrymans var. lacrymans (strain S7.9)</name>
    <name type="common">Dry rot fungus</name>
    <dbReference type="NCBI Taxonomy" id="578457"/>
    <lineage>
        <taxon>Eukaryota</taxon>
        <taxon>Fungi</taxon>
        <taxon>Dikarya</taxon>
        <taxon>Basidiomycota</taxon>
        <taxon>Agaricomycotina</taxon>
        <taxon>Agaricomycetes</taxon>
        <taxon>Agaricomycetidae</taxon>
        <taxon>Boletales</taxon>
        <taxon>Coniophorineae</taxon>
        <taxon>Serpulaceae</taxon>
        <taxon>Serpula</taxon>
    </lineage>
</organism>
<accession>F8NFW1</accession>
<sequence>MKFTTTRPITTYSADYMVGRGTRVYEARDDITGKKVALKDSWRDFNRDAEGAILEQILLAIREQFGHEAAEA</sequence>
<dbReference type="InterPro" id="IPR040976">
    <property type="entry name" value="Pkinase_fungal"/>
</dbReference>
<dbReference type="Pfam" id="PF17667">
    <property type="entry name" value="Pkinase_fungal"/>
    <property type="match status" value="1"/>
</dbReference>
<protein>
    <recommendedName>
        <fullName evidence="1">Fungal-type protein kinase domain-containing protein</fullName>
    </recommendedName>
</protein>
<dbReference type="Proteomes" id="UP000008064">
    <property type="component" value="Unassembled WGS sequence"/>
</dbReference>
<reference evidence="2" key="1">
    <citation type="submission" date="2011-04" db="EMBL/GenBank/DDBJ databases">
        <title>Evolution of plant cell wall degrading machinery underlies the functional diversity of forest fungi.</title>
        <authorList>
            <consortium name="US DOE Joint Genome Institute (JGI-PGF)"/>
            <person name="Eastwood D.C."/>
            <person name="Floudas D."/>
            <person name="Binder M."/>
            <person name="Majcherczyk A."/>
            <person name="Schneider P."/>
            <person name="Aerts A."/>
            <person name="Asiegbu F.O."/>
            <person name="Baker S.E."/>
            <person name="Barry K."/>
            <person name="Bendiksby M."/>
            <person name="Blumentritt M."/>
            <person name="Coutinho P.M."/>
            <person name="Cullen D."/>
            <person name="Cullen D."/>
            <person name="Gathman A."/>
            <person name="Goodell B."/>
            <person name="Henrissat B."/>
            <person name="Ihrmark K."/>
            <person name="Kauserud H."/>
            <person name="Kohler A."/>
            <person name="LaButti K."/>
            <person name="Lapidus A."/>
            <person name="Lavin J.L."/>
            <person name="Lee Y.-H."/>
            <person name="Lindquist E."/>
            <person name="Lilly W."/>
            <person name="Lucas S."/>
            <person name="Morin E."/>
            <person name="Murat C."/>
            <person name="Oguiza J.A."/>
            <person name="Park J."/>
            <person name="Pisabarro A.G."/>
            <person name="Riley R."/>
            <person name="Rosling A."/>
            <person name="Salamov A."/>
            <person name="Schmidt O."/>
            <person name="Schmutz J."/>
            <person name="Skrede I."/>
            <person name="Stenlid J."/>
            <person name="Wiebenga A."/>
            <person name="Xie X."/>
            <person name="Kues U."/>
            <person name="Hibbett D.S."/>
            <person name="Hoffmeister D."/>
            <person name="Hogberg N."/>
            <person name="Martin F."/>
            <person name="Grigoriev I.V."/>
            <person name="Watkinson S.C."/>
        </authorList>
    </citation>
    <scope>NUCLEOTIDE SEQUENCE</scope>
    <source>
        <strain evidence="2">S7.9</strain>
    </source>
</reference>
<feature type="non-terminal residue" evidence="2">
    <location>
        <position position="72"/>
    </location>
</feature>
<name>F8NFW1_SERL9</name>
<dbReference type="RefSeq" id="XP_007312815.1">
    <property type="nucleotide sequence ID" value="XM_007312753.1"/>
</dbReference>
<dbReference type="KEGG" id="sla:SERLADRAFT_376249"/>
<dbReference type="OrthoDB" id="3260094at2759"/>
<dbReference type="EMBL" id="GL945428">
    <property type="protein sequence ID" value="EGO30931.1"/>
    <property type="molecule type" value="Genomic_DNA"/>
</dbReference>
<proteinExistence type="predicted"/>
<dbReference type="GeneID" id="18810639"/>
<feature type="domain" description="Fungal-type protein kinase" evidence="1">
    <location>
        <begin position="13"/>
        <end position="57"/>
    </location>
</feature>
<dbReference type="AlphaFoldDB" id="F8NFW1"/>